<dbReference type="RefSeq" id="WP_111163966.1">
    <property type="nucleotide sequence ID" value="NZ_PCDP01000075.1"/>
</dbReference>
<keyword evidence="3" id="KW-1185">Reference proteome</keyword>
<accession>A0A2W4DW46</accession>
<protein>
    <submittedName>
        <fullName evidence="2">Uncharacterized protein</fullName>
    </submittedName>
</protein>
<feature type="compositionally biased region" description="Basic and acidic residues" evidence="1">
    <location>
        <begin position="42"/>
        <end position="52"/>
    </location>
</feature>
<feature type="region of interest" description="Disordered" evidence="1">
    <location>
        <begin position="1"/>
        <end position="66"/>
    </location>
</feature>
<gene>
    <name evidence="2" type="ORF">CPY51_29640</name>
</gene>
<evidence type="ECO:0000256" key="1">
    <source>
        <dbReference type="SAM" id="MobiDB-lite"/>
    </source>
</evidence>
<reference evidence="2 3" key="1">
    <citation type="journal article" date="2018" name="Sci. Rep.">
        <title>Rhizobium tumorigenes sp. nov., a novel plant tumorigenic bacterium isolated from cane gall tumors on thornless blackberry.</title>
        <authorList>
            <person name="Kuzmanovi N."/>
            <person name="Smalla K."/>
            <person name="Gronow S."/>
            <person name="PuBawska J."/>
        </authorList>
    </citation>
    <scope>NUCLEOTIDE SEQUENCE [LARGE SCALE GENOMIC DNA]</scope>
    <source>
        <strain evidence="2 3">CCBAU 85046</strain>
    </source>
</reference>
<sequence length="66" mass="7121">MIRFKKDETPTVAAPASVKSETAKPPTDAVGTNKAPRQKTPKAREAEPKSAESLELFRPAAEKDAE</sequence>
<name>A0A2W4DW46_9HYPH</name>
<organism evidence="2 3">
    <name type="scientific">Rhizobium tubonense</name>
    <dbReference type="NCBI Taxonomy" id="484088"/>
    <lineage>
        <taxon>Bacteria</taxon>
        <taxon>Pseudomonadati</taxon>
        <taxon>Pseudomonadota</taxon>
        <taxon>Alphaproteobacteria</taxon>
        <taxon>Hyphomicrobiales</taxon>
        <taxon>Rhizobiaceae</taxon>
        <taxon>Rhizobium/Agrobacterium group</taxon>
        <taxon>Rhizobium</taxon>
    </lineage>
</organism>
<evidence type="ECO:0000313" key="2">
    <source>
        <dbReference type="EMBL" id="PZM08186.1"/>
    </source>
</evidence>
<evidence type="ECO:0000313" key="3">
    <source>
        <dbReference type="Proteomes" id="UP000248925"/>
    </source>
</evidence>
<dbReference type="AlphaFoldDB" id="A0A2W4DW46"/>
<comment type="caution">
    <text evidence="2">The sequence shown here is derived from an EMBL/GenBank/DDBJ whole genome shotgun (WGS) entry which is preliminary data.</text>
</comment>
<dbReference type="EMBL" id="PCDP01000075">
    <property type="protein sequence ID" value="PZM08186.1"/>
    <property type="molecule type" value="Genomic_DNA"/>
</dbReference>
<dbReference type="Proteomes" id="UP000248925">
    <property type="component" value="Unassembled WGS sequence"/>
</dbReference>
<proteinExistence type="predicted"/>